<dbReference type="AlphaFoldDB" id="A0A9W8NSK6"/>
<name>A0A9W8NSK6_9AGAR</name>
<keyword evidence="1" id="KW-0472">Membrane</keyword>
<evidence type="ECO:0000256" key="1">
    <source>
        <dbReference type="SAM" id="Phobius"/>
    </source>
</evidence>
<accession>A0A9W8NSK6</accession>
<dbReference type="EMBL" id="JANVFU010000016">
    <property type="protein sequence ID" value="KAJ3740012.1"/>
    <property type="molecule type" value="Genomic_DNA"/>
</dbReference>
<evidence type="ECO:0000313" key="3">
    <source>
        <dbReference type="Proteomes" id="UP001142393"/>
    </source>
</evidence>
<sequence length="87" mass="9995">MLYSICMLSAVSAYTSVCIILLSFPFLLFMNMRQPCCSHAVINCRRDSLVSVKVLTDLDRLHTFFYIASLFHRCIRTALLMDTSDSY</sequence>
<organism evidence="2 3">
    <name type="scientific">Lentinula detonsa</name>
    <dbReference type="NCBI Taxonomy" id="2804962"/>
    <lineage>
        <taxon>Eukaryota</taxon>
        <taxon>Fungi</taxon>
        <taxon>Dikarya</taxon>
        <taxon>Basidiomycota</taxon>
        <taxon>Agaricomycotina</taxon>
        <taxon>Agaricomycetes</taxon>
        <taxon>Agaricomycetidae</taxon>
        <taxon>Agaricales</taxon>
        <taxon>Marasmiineae</taxon>
        <taxon>Omphalotaceae</taxon>
        <taxon>Lentinula</taxon>
    </lineage>
</organism>
<keyword evidence="1" id="KW-0812">Transmembrane</keyword>
<gene>
    <name evidence="2" type="ORF">DFH05DRAFT_479592</name>
</gene>
<dbReference type="Proteomes" id="UP001142393">
    <property type="component" value="Unassembled WGS sequence"/>
</dbReference>
<proteinExistence type="predicted"/>
<protein>
    <submittedName>
        <fullName evidence="2">Uncharacterized protein</fullName>
    </submittedName>
</protein>
<reference evidence="2 3" key="1">
    <citation type="journal article" date="2023" name="Proc. Natl. Acad. Sci. U.S.A.">
        <title>A global phylogenomic analysis of the shiitake genus Lentinula.</title>
        <authorList>
            <person name="Sierra-Patev S."/>
            <person name="Min B."/>
            <person name="Naranjo-Ortiz M."/>
            <person name="Looney B."/>
            <person name="Konkel Z."/>
            <person name="Slot J.C."/>
            <person name="Sakamoto Y."/>
            <person name="Steenwyk J.L."/>
            <person name="Rokas A."/>
            <person name="Carro J."/>
            <person name="Camarero S."/>
            <person name="Ferreira P."/>
            <person name="Molpeceres G."/>
            <person name="Ruiz-Duenas F.J."/>
            <person name="Serrano A."/>
            <person name="Henrissat B."/>
            <person name="Drula E."/>
            <person name="Hughes K.W."/>
            <person name="Mata J.L."/>
            <person name="Ishikawa N.K."/>
            <person name="Vargas-Isla R."/>
            <person name="Ushijima S."/>
            <person name="Smith C.A."/>
            <person name="Donoghue J."/>
            <person name="Ahrendt S."/>
            <person name="Andreopoulos W."/>
            <person name="He G."/>
            <person name="LaButti K."/>
            <person name="Lipzen A."/>
            <person name="Ng V."/>
            <person name="Riley R."/>
            <person name="Sandor L."/>
            <person name="Barry K."/>
            <person name="Martinez A.T."/>
            <person name="Xiao Y."/>
            <person name="Gibbons J.G."/>
            <person name="Terashima K."/>
            <person name="Grigoriev I.V."/>
            <person name="Hibbett D."/>
        </authorList>
    </citation>
    <scope>NUCLEOTIDE SEQUENCE [LARGE SCALE GENOMIC DNA]</scope>
    <source>
        <strain evidence="2 3">TFB7810</strain>
    </source>
</reference>
<evidence type="ECO:0000313" key="2">
    <source>
        <dbReference type="EMBL" id="KAJ3740012.1"/>
    </source>
</evidence>
<keyword evidence="1" id="KW-1133">Transmembrane helix</keyword>
<feature type="transmembrane region" description="Helical" evidence="1">
    <location>
        <begin position="12"/>
        <end position="30"/>
    </location>
</feature>
<keyword evidence="3" id="KW-1185">Reference proteome</keyword>
<comment type="caution">
    <text evidence="2">The sequence shown here is derived from an EMBL/GenBank/DDBJ whole genome shotgun (WGS) entry which is preliminary data.</text>
</comment>